<reference evidence="1" key="1">
    <citation type="submission" date="2022-06" db="EMBL/GenBank/DDBJ databases">
        <title>The First Complete Genome of the Simian Malaria Parasite Plasmodium brasilianum.</title>
        <authorList>
            <person name="Bajic M."/>
            <person name="Ravishankar S."/>
        </authorList>
    </citation>
    <scope>NUCLEOTIDE SEQUENCE</scope>
    <source>
        <strain evidence="1">Bolivian I</strain>
    </source>
</reference>
<organism evidence="1 2">
    <name type="scientific">Plasmodium brasilianum</name>
    <dbReference type="NCBI Taxonomy" id="5824"/>
    <lineage>
        <taxon>Eukaryota</taxon>
        <taxon>Sar</taxon>
        <taxon>Alveolata</taxon>
        <taxon>Apicomplexa</taxon>
        <taxon>Aconoidasida</taxon>
        <taxon>Haemosporida</taxon>
        <taxon>Plasmodiidae</taxon>
        <taxon>Plasmodium</taxon>
        <taxon>Plasmodium (Plasmodium)</taxon>
    </lineage>
</organism>
<evidence type="ECO:0000313" key="2">
    <source>
        <dbReference type="Proteomes" id="UP001056978"/>
    </source>
</evidence>
<comment type="caution">
    <text evidence="1">The sequence shown here is derived from an EMBL/GenBank/DDBJ whole genome shotgun (WGS) entry which is preliminary data.</text>
</comment>
<gene>
    <name evidence="1" type="ORF">MKS88_005885</name>
</gene>
<evidence type="ECO:0000313" key="1">
    <source>
        <dbReference type="EMBL" id="KAI4835198.1"/>
    </source>
</evidence>
<dbReference type="Proteomes" id="UP001056978">
    <property type="component" value="Chromosome 14"/>
</dbReference>
<keyword evidence="2" id="KW-1185">Reference proteome</keyword>
<protein>
    <submittedName>
        <fullName evidence="1">Coronin</fullName>
    </submittedName>
</protein>
<proteinExistence type="predicted"/>
<name>A0ACB9Y407_PLABR</name>
<accession>A0ACB9Y407</accession>
<dbReference type="EMBL" id="CM043782">
    <property type="protein sequence ID" value="KAI4835198.1"/>
    <property type="molecule type" value="Genomic_DNA"/>
</dbReference>
<sequence length="583" mass="66928">MLTKKLFQRPPLPRHSCGKNGSESCDNLGILKNLFNDLRICTKAMESCGMTCSSLYVATPWQVEGGGVIGVMRLEDQIRNPPVVKLKGHTSNILDLAFNPCYSEVIASSSEDMTIRIWEVAQNDDKTREIKDPLCILKGHKKKVNIIDWNPINYYILSSTSFDCVINIWDIENEKKAFQINMPKKLTSLKWNIRGTLLVGTCLNKYLHIIDPRKKEICSSFYVHNGGKSARSIWIDGIRGNDDYVLSTGFSKNNMREIKLWDLKNTSSPLVNMSIDNASAPLLPHYDESIGIFYLIGKGDGNCRYYQQSEGIIRKLGEYKSCLPFKSFGFLPKQVCDIYKCEIGRVYKNENNTSIRPISFFVPRKNSTIFQEDLYPPIIMHNPKNSSKHWIDGIDLNINRISIKDLTESDLRITKKFKRVPYSCNSIIIEDNFPSKRGSIIRKFTRKFTFFKKSSRKINECNNNEDDNSINNYNYTSSNKNKNSFDSSKDSLNFKLKSFKVKGILNDDGEKQFYNDDGDNEREKSNVMEDEQISEYTQTGKNNLDEKGEDSIYSGKVEKNRNTISKCCDAIRNIKLCLKREKI</sequence>